<dbReference type="STRING" id="1442368.A0A0D2H4R9"/>
<evidence type="ECO:0000313" key="9">
    <source>
        <dbReference type="Proteomes" id="UP000053029"/>
    </source>
</evidence>
<dbReference type="AlphaFoldDB" id="A0A0D2H4R9"/>
<feature type="domain" description="Amino acid transporter transmembrane" evidence="7">
    <location>
        <begin position="57"/>
        <end position="453"/>
    </location>
</feature>
<evidence type="ECO:0000259" key="7">
    <source>
        <dbReference type="Pfam" id="PF01490"/>
    </source>
</evidence>
<protein>
    <recommendedName>
        <fullName evidence="7">Amino acid transporter transmembrane domain-containing protein</fullName>
    </recommendedName>
</protein>
<dbReference type="InterPro" id="IPR013057">
    <property type="entry name" value="AA_transpt_TM"/>
</dbReference>
<dbReference type="PANTHER" id="PTHR22950:SF683">
    <property type="entry name" value="AMINO ACID TRANSPORTER (EUROFUNG)"/>
    <property type="match status" value="1"/>
</dbReference>
<dbReference type="GeneID" id="25305738"/>
<keyword evidence="4 6" id="KW-1133">Transmembrane helix</keyword>
<feature type="transmembrane region" description="Helical" evidence="6">
    <location>
        <begin position="278"/>
        <end position="301"/>
    </location>
</feature>
<dbReference type="Proteomes" id="UP000053029">
    <property type="component" value="Unassembled WGS sequence"/>
</dbReference>
<feature type="transmembrane region" description="Helical" evidence="6">
    <location>
        <begin position="57"/>
        <end position="82"/>
    </location>
</feature>
<evidence type="ECO:0000256" key="4">
    <source>
        <dbReference type="ARBA" id="ARBA00022989"/>
    </source>
</evidence>
<dbReference type="FunFam" id="1.20.1740.10:FF:000039">
    <property type="entry name" value="Neutral amino acid transporter (Eurofung)"/>
    <property type="match status" value="1"/>
</dbReference>
<accession>A0A0D2H4R9</accession>
<evidence type="ECO:0000256" key="5">
    <source>
        <dbReference type="ARBA" id="ARBA00023136"/>
    </source>
</evidence>
<evidence type="ECO:0000313" key="8">
    <source>
        <dbReference type="EMBL" id="KIW79634.1"/>
    </source>
</evidence>
<dbReference type="GO" id="GO:0015179">
    <property type="term" value="F:L-amino acid transmembrane transporter activity"/>
    <property type="evidence" value="ECO:0007669"/>
    <property type="project" value="TreeGrafter"/>
</dbReference>
<evidence type="ECO:0000256" key="1">
    <source>
        <dbReference type="ARBA" id="ARBA00004141"/>
    </source>
</evidence>
<feature type="transmembrane region" description="Helical" evidence="6">
    <location>
        <begin position="362"/>
        <end position="384"/>
    </location>
</feature>
<name>A0A0D2H4R9_9EURO</name>
<dbReference type="GO" id="GO:0016020">
    <property type="term" value="C:membrane"/>
    <property type="evidence" value="ECO:0007669"/>
    <property type="project" value="UniProtKB-SubCell"/>
</dbReference>
<dbReference type="VEuPathDB" id="FungiDB:Z517_06248"/>
<organism evidence="8 9">
    <name type="scientific">Fonsecaea pedrosoi CBS 271.37</name>
    <dbReference type="NCBI Taxonomy" id="1442368"/>
    <lineage>
        <taxon>Eukaryota</taxon>
        <taxon>Fungi</taxon>
        <taxon>Dikarya</taxon>
        <taxon>Ascomycota</taxon>
        <taxon>Pezizomycotina</taxon>
        <taxon>Eurotiomycetes</taxon>
        <taxon>Chaetothyriomycetidae</taxon>
        <taxon>Chaetothyriales</taxon>
        <taxon>Herpotrichiellaceae</taxon>
        <taxon>Fonsecaea</taxon>
    </lineage>
</organism>
<feature type="transmembrane region" description="Helical" evidence="6">
    <location>
        <begin position="164"/>
        <end position="184"/>
    </location>
</feature>
<feature type="transmembrane region" description="Helical" evidence="6">
    <location>
        <begin position="390"/>
        <end position="413"/>
    </location>
</feature>
<dbReference type="HOGENOM" id="CLU_027816_3_1_1"/>
<keyword evidence="5 6" id="KW-0472">Membrane</keyword>
<gene>
    <name evidence="8" type="ORF">Z517_06248</name>
</gene>
<feature type="transmembrane region" description="Helical" evidence="6">
    <location>
        <begin position="136"/>
        <end position="158"/>
    </location>
</feature>
<feature type="transmembrane region" description="Helical" evidence="6">
    <location>
        <begin position="425"/>
        <end position="446"/>
    </location>
</feature>
<evidence type="ECO:0000256" key="2">
    <source>
        <dbReference type="ARBA" id="ARBA00008066"/>
    </source>
</evidence>
<keyword evidence="9" id="KW-1185">Reference proteome</keyword>
<dbReference type="OrthoDB" id="40134at2759"/>
<comment type="subcellular location">
    <subcellularLocation>
        <location evidence="1">Membrane</location>
        <topology evidence="1">Multi-pass membrane protein</topology>
    </subcellularLocation>
</comment>
<keyword evidence="3 6" id="KW-0812">Transmembrane</keyword>
<dbReference type="Pfam" id="PF01490">
    <property type="entry name" value="Aa_trans"/>
    <property type="match status" value="1"/>
</dbReference>
<dbReference type="PANTHER" id="PTHR22950">
    <property type="entry name" value="AMINO ACID TRANSPORTER"/>
    <property type="match status" value="1"/>
</dbReference>
<evidence type="ECO:0000256" key="3">
    <source>
        <dbReference type="ARBA" id="ARBA00022692"/>
    </source>
</evidence>
<dbReference type="RefSeq" id="XP_013283442.1">
    <property type="nucleotide sequence ID" value="XM_013427988.1"/>
</dbReference>
<proteinExistence type="inferred from homology"/>
<dbReference type="EMBL" id="KN846972">
    <property type="protein sequence ID" value="KIW79634.1"/>
    <property type="molecule type" value="Genomic_DNA"/>
</dbReference>
<sequence length="478" mass="51182">MNQEKIDDKSLGAQEAEYRSYSVDEGGRRLSITGRRVSIVDDVFGEIVEGGPNYRNVGWLGTAILMMKTQIGLGVLSIPAVFDVLGMIPGIICLITIAVITTWSDYIVGVFKLRHRSVYSIDDVGYLLFGRIGREIFGLAFVLYWIFVAGAGMLGISIGLNAVSTHGACTAVFVAVAAIIGFCLSSIQTLSKISWLAWVGVICILTAIFTVTIAVGVQDRPADAPTEGVFVSDYKITNNPSFTDAISACSSLVFAYAGTPAFFSIVSEMRDPRQYTRSLIICQSVVTATYITIGVVVYYYAGSYVASPALGSAGALLKKVAYGFALPGLIVTTTLVIHLPAKYIFVRLLRGTHHLTEGTARHWITWLGCTGGNAIIAYIIASAIPVFGGLVSLIGALLGTLMSFQPMGCMWLYDNWGKFKAERTTKLTLMVCWSVFVIVSGTFLMIGGTYGSVVGIIDSYKASGGSAAWSCADNSNSV</sequence>
<feature type="transmembrane region" description="Helical" evidence="6">
    <location>
        <begin position="245"/>
        <end position="266"/>
    </location>
</feature>
<evidence type="ECO:0000256" key="6">
    <source>
        <dbReference type="SAM" id="Phobius"/>
    </source>
</evidence>
<feature type="transmembrane region" description="Helical" evidence="6">
    <location>
        <begin position="88"/>
        <end position="108"/>
    </location>
</feature>
<reference evidence="8 9" key="1">
    <citation type="submission" date="2015-01" db="EMBL/GenBank/DDBJ databases">
        <title>The Genome Sequence of Fonsecaea pedrosoi CBS 271.37.</title>
        <authorList>
            <consortium name="The Broad Institute Genomics Platform"/>
            <person name="Cuomo C."/>
            <person name="de Hoog S."/>
            <person name="Gorbushina A."/>
            <person name="Stielow B."/>
            <person name="Teixiera M."/>
            <person name="Abouelleil A."/>
            <person name="Chapman S.B."/>
            <person name="Priest M."/>
            <person name="Young S.K."/>
            <person name="Wortman J."/>
            <person name="Nusbaum C."/>
            <person name="Birren B."/>
        </authorList>
    </citation>
    <scope>NUCLEOTIDE SEQUENCE [LARGE SCALE GENOMIC DNA]</scope>
    <source>
        <strain evidence="8 9">CBS 271.37</strain>
    </source>
</reference>
<comment type="similarity">
    <text evidence="2">Belongs to the amino acid/polyamine transporter 2 family.</text>
</comment>
<feature type="transmembrane region" description="Helical" evidence="6">
    <location>
        <begin position="321"/>
        <end position="341"/>
    </location>
</feature>
<feature type="transmembrane region" description="Helical" evidence="6">
    <location>
        <begin position="196"/>
        <end position="217"/>
    </location>
</feature>